<evidence type="ECO:0000313" key="2">
    <source>
        <dbReference type="Proteomes" id="UP000287447"/>
    </source>
</evidence>
<dbReference type="AlphaFoldDB" id="A0A437QPM0"/>
<name>A0A437QPM0_9PROT</name>
<dbReference type="Proteomes" id="UP000287447">
    <property type="component" value="Unassembled WGS sequence"/>
</dbReference>
<organism evidence="1 2">
    <name type="scientific">Hwanghaeella grinnelliae</name>
    <dbReference type="NCBI Taxonomy" id="2500179"/>
    <lineage>
        <taxon>Bacteria</taxon>
        <taxon>Pseudomonadati</taxon>
        <taxon>Pseudomonadota</taxon>
        <taxon>Alphaproteobacteria</taxon>
        <taxon>Rhodospirillales</taxon>
        <taxon>Rhodospirillaceae</taxon>
        <taxon>Hwanghaeella</taxon>
    </lineage>
</organism>
<sequence length="132" mass="14415">MTSRTLSTHPIHLGLGATAVAEPEFTGDLAWYEGYMERHATDGAEARIVAMHSFAEPWAMWEMHPEGSEVVLCTAGSITLHQEYPDGRTESVPLGPGEYAINEPGVWHTADVEGEATAIFITAGKNTQHRPR</sequence>
<proteinExistence type="predicted"/>
<comment type="caution">
    <text evidence="1">The sequence shown here is derived from an EMBL/GenBank/DDBJ whole genome shotgun (WGS) entry which is preliminary data.</text>
</comment>
<dbReference type="EMBL" id="SADE01000002">
    <property type="protein sequence ID" value="RVU36468.1"/>
    <property type="molecule type" value="Genomic_DNA"/>
</dbReference>
<dbReference type="InterPro" id="IPR014710">
    <property type="entry name" value="RmlC-like_jellyroll"/>
</dbReference>
<dbReference type="RefSeq" id="WP_127765944.1">
    <property type="nucleotide sequence ID" value="NZ_SADE01000002.1"/>
</dbReference>
<keyword evidence="2" id="KW-1185">Reference proteome</keyword>
<dbReference type="OrthoDB" id="512358at2"/>
<dbReference type="SUPFAM" id="SSF51182">
    <property type="entry name" value="RmlC-like cupins"/>
    <property type="match status" value="1"/>
</dbReference>
<evidence type="ECO:0000313" key="1">
    <source>
        <dbReference type="EMBL" id="RVU36468.1"/>
    </source>
</evidence>
<gene>
    <name evidence="1" type="ORF">EOI86_14830</name>
</gene>
<reference evidence="2" key="1">
    <citation type="submission" date="2019-01" db="EMBL/GenBank/DDBJ databases">
        <title>Gri0909 isolated from a small marine red alga.</title>
        <authorList>
            <person name="Kim J."/>
            <person name="Jeong S.E."/>
            <person name="Jeon C.O."/>
        </authorList>
    </citation>
    <scope>NUCLEOTIDE SEQUENCE [LARGE SCALE GENOMIC DNA]</scope>
    <source>
        <strain evidence="2">Gri0909</strain>
    </source>
</reference>
<dbReference type="Gene3D" id="2.60.120.10">
    <property type="entry name" value="Jelly Rolls"/>
    <property type="match status" value="1"/>
</dbReference>
<protein>
    <submittedName>
        <fullName evidence="1">Cupin</fullName>
    </submittedName>
</protein>
<accession>A0A437QPM0</accession>
<dbReference type="InterPro" id="IPR011051">
    <property type="entry name" value="RmlC_Cupin_sf"/>
</dbReference>